<accession>A0A1I6B9T1</accession>
<organism evidence="1 2">
    <name type="scientific">Amycolatopsis rubida</name>
    <dbReference type="NCBI Taxonomy" id="112413"/>
    <lineage>
        <taxon>Bacteria</taxon>
        <taxon>Bacillati</taxon>
        <taxon>Actinomycetota</taxon>
        <taxon>Actinomycetes</taxon>
        <taxon>Pseudonocardiales</taxon>
        <taxon>Pseudonocardiaceae</taxon>
        <taxon>Amycolatopsis</taxon>
    </lineage>
</organism>
<dbReference type="EMBL" id="FOWC01000024">
    <property type="protein sequence ID" value="SFQ77696.1"/>
    <property type="molecule type" value="Genomic_DNA"/>
</dbReference>
<dbReference type="Gene3D" id="3.30.565.10">
    <property type="entry name" value="Histidine kinase-like ATPase, C-terminal domain"/>
    <property type="match status" value="1"/>
</dbReference>
<dbReference type="Proteomes" id="UP000199137">
    <property type="component" value="Unassembled WGS sequence"/>
</dbReference>
<dbReference type="InterPro" id="IPR036890">
    <property type="entry name" value="HATPase_C_sf"/>
</dbReference>
<evidence type="ECO:0000313" key="2">
    <source>
        <dbReference type="Proteomes" id="UP000199137"/>
    </source>
</evidence>
<protein>
    <recommendedName>
        <fullName evidence="3">Histidine kinase-, DNA gyrase B-, and HSP90-like ATPase</fullName>
    </recommendedName>
</protein>
<sequence length="124" mass="13763">MKGVTAVARRVTVPESGAKELIRQAYEAGGPYQWTREAWRNAEECGASRIFFGLERQAAESKGNLRMMISDNGSGMEPDEMRIFMTSFGGGGKPIGIDGNFGQGFKSSVLPWNALRRRRDQLYP</sequence>
<dbReference type="SUPFAM" id="SSF55874">
    <property type="entry name" value="ATPase domain of HSP90 chaperone/DNA topoisomerase II/histidine kinase"/>
    <property type="match status" value="1"/>
</dbReference>
<evidence type="ECO:0000313" key="1">
    <source>
        <dbReference type="EMBL" id="SFQ77696.1"/>
    </source>
</evidence>
<gene>
    <name evidence="1" type="ORF">SAMN05421854_12475</name>
</gene>
<evidence type="ECO:0008006" key="3">
    <source>
        <dbReference type="Google" id="ProtNLM"/>
    </source>
</evidence>
<dbReference type="AlphaFoldDB" id="A0A1I6B9T1"/>
<name>A0A1I6B9T1_9PSEU</name>
<reference evidence="2" key="1">
    <citation type="submission" date="2016-10" db="EMBL/GenBank/DDBJ databases">
        <authorList>
            <person name="Varghese N."/>
            <person name="Submissions S."/>
        </authorList>
    </citation>
    <scope>NUCLEOTIDE SEQUENCE [LARGE SCALE GENOMIC DNA]</scope>
    <source>
        <strain evidence="2">DSM 44637</strain>
    </source>
</reference>
<dbReference type="STRING" id="112413.SAMN05421854_12475"/>
<proteinExistence type="predicted"/>